<dbReference type="Proteomes" id="UP000182680">
    <property type="component" value="Unassembled WGS sequence"/>
</dbReference>
<proteinExistence type="predicted"/>
<protein>
    <submittedName>
        <fullName evidence="1">Uncharacterized protein</fullName>
    </submittedName>
</protein>
<organism evidence="1 2">
    <name type="scientific">Desulfovibrio desulfuricans</name>
    <dbReference type="NCBI Taxonomy" id="876"/>
    <lineage>
        <taxon>Bacteria</taxon>
        <taxon>Pseudomonadati</taxon>
        <taxon>Thermodesulfobacteriota</taxon>
        <taxon>Desulfovibrionia</taxon>
        <taxon>Desulfovibrionales</taxon>
        <taxon>Desulfovibrionaceae</taxon>
        <taxon>Desulfovibrio</taxon>
    </lineage>
</organism>
<evidence type="ECO:0000313" key="2">
    <source>
        <dbReference type="Proteomes" id="UP000182680"/>
    </source>
</evidence>
<gene>
    <name evidence="1" type="ORF">SAMN02910291_01881</name>
</gene>
<evidence type="ECO:0000313" key="1">
    <source>
        <dbReference type="EMBL" id="SFW56824.1"/>
    </source>
</evidence>
<dbReference type="AlphaFoldDB" id="A0AA94HTM7"/>
<accession>A0AA94HTM7</accession>
<sequence length="99" mass="10853">MGEIFFIRPQKLAGSPVKNGHPHARHMQGKPCGTLGHLGIKGINDLFRLHVQSAEHGAQCLGHGLVFRIYGGAHGADLYADPFHPFHKGLLFFCKNTDL</sequence>
<comment type="caution">
    <text evidence="1">The sequence shown here is derived from an EMBL/GenBank/DDBJ whole genome shotgun (WGS) entry which is preliminary data.</text>
</comment>
<reference evidence="2" key="1">
    <citation type="submission" date="2016-11" db="EMBL/GenBank/DDBJ databases">
        <authorList>
            <person name="Jaros S."/>
            <person name="Januszkiewicz K."/>
            <person name="Wedrychowicz H."/>
        </authorList>
    </citation>
    <scope>NUCLEOTIDE SEQUENCE [LARGE SCALE GENOMIC DNA]</scope>
    <source>
        <strain evidence="2">DSM 7057</strain>
    </source>
</reference>
<dbReference type="EMBL" id="FPIW01000034">
    <property type="protein sequence ID" value="SFW56824.1"/>
    <property type="molecule type" value="Genomic_DNA"/>
</dbReference>
<name>A0AA94HTM7_DESDE</name>